<dbReference type="Proteomes" id="UP000233564">
    <property type="component" value="Unassembled WGS sequence"/>
</dbReference>
<feature type="region of interest" description="Disordered" evidence="1">
    <location>
        <begin position="47"/>
        <end position="75"/>
    </location>
</feature>
<sequence>MELLGGPRPLSVQDARFFMHLESSPMPISSAVSAPPIVNQGQPLAIGREQSVAQPEQRNKPAPDEASRVNRDGTQPGKLQRFAAEAGKNLWFIPGMSNVLLGIAKAKSNGESAVSGALAGFNKTCADGFDQALVGAATGDYKAVAKGYFDAVRKNDATPSAVKTGLHEASDAVGLATALSAKKA</sequence>
<evidence type="ECO:0000313" key="3">
    <source>
        <dbReference type="Proteomes" id="UP000233564"/>
    </source>
</evidence>
<proteinExistence type="predicted"/>
<name>A0A2N1EAJ5_PSEFL</name>
<gene>
    <name evidence="2" type="ORF">CIB54_08400</name>
</gene>
<protein>
    <submittedName>
        <fullName evidence="2">Uncharacterized protein</fullName>
    </submittedName>
</protein>
<dbReference type="EMBL" id="NVXX01000010">
    <property type="protein sequence ID" value="PKH23456.1"/>
    <property type="molecule type" value="Genomic_DNA"/>
</dbReference>
<dbReference type="AlphaFoldDB" id="A0A2N1EAJ5"/>
<organism evidence="2 3">
    <name type="scientific">Pseudomonas fluorescens</name>
    <dbReference type="NCBI Taxonomy" id="294"/>
    <lineage>
        <taxon>Bacteria</taxon>
        <taxon>Pseudomonadati</taxon>
        <taxon>Pseudomonadota</taxon>
        <taxon>Gammaproteobacteria</taxon>
        <taxon>Pseudomonadales</taxon>
        <taxon>Pseudomonadaceae</taxon>
        <taxon>Pseudomonas</taxon>
    </lineage>
</organism>
<comment type="caution">
    <text evidence="2">The sequence shown here is derived from an EMBL/GenBank/DDBJ whole genome shotgun (WGS) entry which is preliminary data.</text>
</comment>
<feature type="compositionally biased region" description="Basic and acidic residues" evidence="1">
    <location>
        <begin position="57"/>
        <end position="71"/>
    </location>
</feature>
<evidence type="ECO:0000256" key="1">
    <source>
        <dbReference type="SAM" id="MobiDB-lite"/>
    </source>
</evidence>
<evidence type="ECO:0000313" key="2">
    <source>
        <dbReference type="EMBL" id="PKH23456.1"/>
    </source>
</evidence>
<accession>A0A2N1EAJ5</accession>
<reference evidence="2 3" key="1">
    <citation type="submission" date="2017-08" db="EMBL/GenBank/DDBJ databases">
        <authorList>
            <person name="de Groot N.N."/>
        </authorList>
    </citation>
    <scope>NUCLEOTIDE SEQUENCE [LARGE SCALE GENOMIC DNA]</scope>
    <source>
        <strain evidence="2 3">PfR 37</strain>
    </source>
</reference>